<keyword evidence="7" id="KW-0594">Phospholipid biosynthesis</keyword>
<keyword evidence="2" id="KW-0444">Lipid biosynthesis</keyword>
<dbReference type="STRING" id="990316.MCON_0462"/>
<feature type="transmembrane region" description="Helical" evidence="11">
    <location>
        <begin position="15"/>
        <end position="43"/>
    </location>
</feature>
<reference evidence="12 13" key="1">
    <citation type="journal article" date="2011" name="J. Bacteriol.">
        <title>Complete genome sequence of Methanosaeta concilii, a specialist in aceticlastic methanogenesis.</title>
        <authorList>
            <person name="Barber R.D."/>
            <person name="Zhang L."/>
            <person name="Harnack M."/>
            <person name="Olson M.V."/>
            <person name="Kaul R."/>
            <person name="Ingram-Smith C."/>
            <person name="Smith K.S."/>
        </authorList>
    </citation>
    <scope>NUCLEOTIDE SEQUENCE [LARGE SCALE GENOMIC DNA]</scope>
    <source>
        <strain evidence="13">ATCC 5969 / DSM 3671 / JCM 10134 / NBRC 103675 / OCM 69 / GP-6</strain>
    </source>
</reference>
<organism evidence="12 13">
    <name type="scientific">Methanothrix soehngenii (strain ATCC 5969 / DSM 3671 / JCM 10134 / NBRC 103675 / OCM 69 / GP-6)</name>
    <name type="common">Methanosaeta concilii</name>
    <dbReference type="NCBI Taxonomy" id="990316"/>
    <lineage>
        <taxon>Archaea</taxon>
        <taxon>Methanobacteriati</taxon>
        <taxon>Methanobacteriota</taxon>
        <taxon>Stenosarchaea group</taxon>
        <taxon>Methanomicrobia</taxon>
        <taxon>Methanotrichales</taxon>
        <taxon>Methanotrichaceae</taxon>
        <taxon>Methanothrix</taxon>
    </lineage>
</organism>
<dbReference type="Pfam" id="PF02666">
    <property type="entry name" value="PS_Dcarbxylase"/>
    <property type="match status" value="1"/>
</dbReference>
<dbReference type="HOGENOM" id="CLU_072492_0_0_2"/>
<proteinExistence type="predicted"/>
<protein>
    <submittedName>
        <fullName evidence="12">Phosphatidylserine decarboxylase-like protein</fullName>
        <ecNumber evidence="12">4.1.1.65</ecNumber>
    </submittedName>
</protein>
<dbReference type="InterPro" id="IPR033175">
    <property type="entry name" value="PSD-A"/>
</dbReference>
<evidence type="ECO:0000256" key="4">
    <source>
        <dbReference type="ARBA" id="ARBA00023098"/>
    </source>
</evidence>
<evidence type="ECO:0000256" key="10">
    <source>
        <dbReference type="ARBA" id="ARBA00023317"/>
    </source>
</evidence>
<keyword evidence="9" id="KW-1208">Phospholipid metabolism</keyword>
<keyword evidence="4" id="KW-0443">Lipid metabolism</keyword>
<dbReference type="InParanoid" id="F4BWJ4"/>
<dbReference type="EC" id="4.1.1.65" evidence="12"/>
<evidence type="ECO:0000256" key="7">
    <source>
        <dbReference type="ARBA" id="ARBA00023209"/>
    </source>
</evidence>
<evidence type="ECO:0000256" key="5">
    <source>
        <dbReference type="ARBA" id="ARBA00023136"/>
    </source>
</evidence>
<name>F4BWJ4_METSG</name>
<evidence type="ECO:0000256" key="8">
    <source>
        <dbReference type="ARBA" id="ARBA00023239"/>
    </source>
</evidence>
<evidence type="ECO:0000256" key="9">
    <source>
        <dbReference type="ARBA" id="ARBA00023264"/>
    </source>
</evidence>
<dbReference type="AlphaFoldDB" id="F4BWJ4"/>
<evidence type="ECO:0000256" key="11">
    <source>
        <dbReference type="SAM" id="Phobius"/>
    </source>
</evidence>
<keyword evidence="10" id="KW-0670">Pyruvate</keyword>
<dbReference type="GO" id="GO:0004609">
    <property type="term" value="F:phosphatidylserine decarboxylase activity"/>
    <property type="evidence" value="ECO:0007669"/>
    <property type="project" value="UniProtKB-EC"/>
</dbReference>
<sequence>MKLAKDSRGWISVPIILTAALAAAGNWYISAAAFMGLLFMIFFHRDPDRLPQSEGMLSPADGRIIQATPEKVTVFMGFGDVHVNRSPLDGTIISVEQRKGTHLPAFLNRSCQNQQNRIRIDTEDGEIQLCQITGTFVREIICYVKPGDHVLRGERIGMIRFGSRVETTIPRGYKLQVAIGDSVRAGKTVLAIKCNSELPGVPVASGSSGVLVSSGSPGVTS</sequence>
<keyword evidence="6" id="KW-0865">Zymogen</keyword>
<keyword evidence="11" id="KW-1133">Transmembrane helix</keyword>
<accession>F4BWJ4</accession>
<dbReference type="PANTHER" id="PTHR35809">
    <property type="entry name" value="ARCHAETIDYLSERINE DECARBOXYLASE PROENZYME-RELATED"/>
    <property type="match status" value="1"/>
</dbReference>
<evidence type="ECO:0000256" key="1">
    <source>
        <dbReference type="ARBA" id="ARBA00022475"/>
    </source>
</evidence>
<dbReference type="NCBIfam" id="NF003685">
    <property type="entry name" value="PRK05305.2-5"/>
    <property type="match status" value="1"/>
</dbReference>
<keyword evidence="13" id="KW-1185">Reference proteome</keyword>
<evidence type="ECO:0000256" key="3">
    <source>
        <dbReference type="ARBA" id="ARBA00022793"/>
    </source>
</evidence>
<keyword evidence="11" id="KW-0812">Transmembrane</keyword>
<dbReference type="Proteomes" id="UP000007807">
    <property type="component" value="Chromosome"/>
</dbReference>
<keyword evidence="1" id="KW-1003">Cell membrane</keyword>
<evidence type="ECO:0000256" key="6">
    <source>
        <dbReference type="ARBA" id="ARBA00023145"/>
    </source>
</evidence>
<dbReference type="RefSeq" id="WP_013718373.1">
    <property type="nucleotide sequence ID" value="NC_015416.1"/>
</dbReference>
<keyword evidence="5 11" id="KW-0472">Membrane</keyword>
<keyword evidence="8 12" id="KW-0456">Lyase</keyword>
<dbReference type="EMBL" id="CP002565">
    <property type="protein sequence ID" value="AEB67311.1"/>
    <property type="molecule type" value="Genomic_DNA"/>
</dbReference>
<evidence type="ECO:0000256" key="2">
    <source>
        <dbReference type="ARBA" id="ARBA00022516"/>
    </source>
</evidence>
<dbReference type="GeneID" id="10460214"/>
<evidence type="ECO:0000313" key="13">
    <source>
        <dbReference type="Proteomes" id="UP000007807"/>
    </source>
</evidence>
<dbReference type="PANTHER" id="PTHR35809:SF1">
    <property type="entry name" value="ARCHAETIDYLSERINE DECARBOXYLASE PROENZYME-RELATED"/>
    <property type="match status" value="1"/>
</dbReference>
<gene>
    <name evidence="12" type="ordered locus">MCON_0462</name>
</gene>
<evidence type="ECO:0000313" key="12">
    <source>
        <dbReference type="EMBL" id="AEB67311.1"/>
    </source>
</evidence>
<keyword evidence="3" id="KW-0210">Decarboxylase</keyword>
<dbReference type="InterPro" id="IPR003817">
    <property type="entry name" value="PS_Dcarbxylase"/>
</dbReference>
<dbReference type="KEGG" id="mcj:MCON_0462"/>
<dbReference type="GO" id="GO:0008654">
    <property type="term" value="P:phospholipid biosynthetic process"/>
    <property type="evidence" value="ECO:0007669"/>
    <property type="project" value="UniProtKB-KW"/>
</dbReference>